<organism evidence="10 11">
    <name type="scientific">Anaerococcus faecalis</name>
    <dbReference type="NCBI Taxonomy" id="2742993"/>
    <lineage>
        <taxon>Bacteria</taxon>
        <taxon>Bacillati</taxon>
        <taxon>Bacillota</taxon>
        <taxon>Tissierellia</taxon>
        <taxon>Tissierellales</taxon>
        <taxon>Peptoniphilaceae</taxon>
        <taxon>Anaerococcus</taxon>
    </lineage>
</organism>
<dbReference type="CDD" id="cd06453">
    <property type="entry name" value="SufS_like"/>
    <property type="match status" value="1"/>
</dbReference>
<dbReference type="InterPro" id="IPR015421">
    <property type="entry name" value="PyrdxlP-dep_Trfase_major"/>
</dbReference>
<dbReference type="Proteomes" id="UP000540919">
    <property type="component" value="Unassembled WGS sequence"/>
</dbReference>
<name>A0ABX2NAN3_9FIRM</name>
<sequence>MNIEKIRNEFPFLDAEKTGKKVIYLDSAATSQKPLSVINAQADYYKYSNANPHRGSHYLSWKATEVYEKTREKIRNFINANRPEEIIYTRNATESLNLLAYSYASENLKEGDEILISILEHHANLVPWQRVAKEKGAVLKYVYLNEDFSLDYNQFRDKITNKTKIVAITASSNVTGEMTDVKKITKLAHEVGAISIVDACQLAAHKAIDVKDIDCDFLAFSGHKMYAPLGIGILFGKYSLLENLKPYNLGGDMIEYVYEQESTFAKPAQRFEAGTQDVGGVVGLSAAIDFINEIGIDNIYEHENELVRYAYDLIKDIDNIKIFFPEKRNTGSVLSFAFCDIHPHDIASILDMNGIAVRSGHHCAMPLHTYLGVSSTCRASFAIYNTKEEVEYFAKELKNVRKVMGL</sequence>
<evidence type="ECO:0000256" key="5">
    <source>
        <dbReference type="ARBA" id="ARBA00022898"/>
    </source>
</evidence>
<dbReference type="InterPro" id="IPR015422">
    <property type="entry name" value="PyrdxlP-dep_Trfase_small"/>
</dbReference>
<gene>
    <name evidence="10" type="ORF">HV819_07125</name>
</gene>
<dbReference type="InterPro" id="IPR016454">
    <property type="entry name" value="Cysteine_dSase"/>
</dbReference>
<keyword evidence="4 8" id="KW-0808">Transferase</keyword>
<comment type="catalytic activity">
    <reaction evidence="6 8">
        <text>(sulfur carrier)-H + L-cysteine = (sulfur carrier)-SH + L-alanine</text>
        <dbReference type="Rhea" id="RHEA:43892"/>
        <dbReference type="Rhea" id="RHEA-COMP:14737"/>
        <dbReference type="Rhea" id="RHEA-COMP:14739"/>
        <dbReference type="ChEBI" id="CHEBI:29917"/>
        <dbReference type="ChEBI" id="CHEBI:35235"/>
        <dbReference type="ChEBI" id="CHEBI:57972"/>
        <dbReference type="ChEBI" id="CHEBI:64428"/>
        <dbReference type="EC" id="2.8.1.7"/>
    </reaction>
</comment>
<accession>A0ABX2NAN3</accession>
<dbReference type="EMBL" id="JABVBA010000006">
    <property type="protein sequence ID" value="NVF11749.1"/>
    <property type="molecule type" value="Genomic_DNA"/>
</dbReference>
<dbReference type="Gene3D" id="3.40.640.10">
    <property type="entry name" value="Type I PLP-dependent aspartate aminotransferase-like (Major domain)"/>
    <property type="match status" value="1"/>
</dbReference>
<evidence type="ECO:0000256" key="6">
    <source>
        <dbReference type="ARBA" id="ARBA00050776"/>
    </source>
</evidence>
<evidence type="ECO:0000256" key="7">
    <source>
        <dbReference type="RuleBase" id="RU004504"/>
    </source>
</evidence>
<comment type="cofactor">
    <cofactor evidence="1 7">
        <name>pyridoxal 5'-phosphate</name>
        <dbReference type="ChEBI" id="CHEBI:597326"/>
    </cofactor>
</comment>
<evidence type="ECO:0000256" key="4">
    <source>
        <dbReference type="ARBA" id="ARBA00022679"/>
    </source>
</evidence>
<comment type="caution">
    <text evidence="10">The sequence shown here is derived from an EMBL/GenBank/DDBJ whole genome shotgun (WGS) entry which is preliminary data.</text>
</comment>
<dbReference type="PANTHER" id="PTHR43586:SF8">
    <property type="entry name" value="CYSTEINE DESULFURASE 1, CHLOROPLASTIC"/>
    <property type="match status" value="1"/>
</dbReference>
<dbReference type="EC" id="2.8.1.7" evidence="3 8"/>
<reference evidence="10 11" key="1">
    <citation type="submission" date="2020-06" db="EMBL/GenBank/DDBJ databases">
        <title>Anaerococcus sp. nov., isolated form swine feces.</title>
        <authorList>
            <person name="Yu S."/>
        </authorList>
    </citation>
    <scope>NUCLEOTIDE SEQUENCE [LARGE SCALE GENOMIC DNA]</scope>
    <source>
        <strain evidence="10 11">AGMB00486</strain>
    </source>
</reference>
<dbReference type="Pfam" id="PF00266">
    <property type="entry name" value="Aminotran_5"/>
    <property type="match status" value="1"/>
</dbReference>
<evidence type="ECO:0000259" key="9">
    <source>
        <dbReference type="Pfam" id="PF00266"/>
    </source>
</evidence>
<proteinExistence type="inferred from homology"/>
<dbReference type="SUPFAM" id="SSF53383">
    <property type="entry name" value="PLP-dependent transferases"/>
    <property type="match status" value="1"/>
</dbReference>
<comment type="function">
    <text evidence="8">Catalyzes the removal of elemental sulfur and selenium atoms from L-cysteine, L-cystine, L-selenocysteine, and L-selenocystine to produce L-alanine.</text>
</comment>
<dbReference type="PROSITE" id="PS00595">
    <property type="entry name" value="AA_TRANSFER_CLASS_5"/>
    <property type="match status" value="1"/>
</dbReference>
<dbReference type="PIRSF" id="PIRSF005572">
    <property type="entry name" value="NifS"/>
    <property type="match status" value="1"/>
</dbReference>
<dbReference type="InterPro" id="IPR000192">
    <property type="entry name" value="Aminotrans_V_dom"/>
</dbReference>
<evidence type="ECO:0000256" key="8">
    <source>
        <dbReference type="RuleBase" id="RU004506"/>
    </source>
</evidence>
<dbReference type="InterPro" id="IPR015424">
    <property type="entry name" value="PyrdxlP-dep_Trfase"/>
</dbReference>
<feature type="domain" description="Aminotransferase class V" evidence="9">
    <location>
        <begin position="23"/>
        <end position="393"/>
    </location>
</feature>
<dbReference type="RefSeq" id="WP_176269846.1">
    <property type="nucleotide sequence ID" value="NZ_JABVBA010000006.1"/>
</dbReference>
<evidence type="ECO:0000313" key="11">
    <source>
        <dbReference type="Proteomes" id="UP000540919"/>
    </source>
</evidence>
<dbReference type="InterPro" id="IPR010970">
    <property type="entry name" value="Cys_dSase_SufS"/>
</dbReference>
<evidence type="ECO:0000256" key="2">
    <source>
        <dbReference type="ARBA" id="ARBA00010447"/>
    </source>
</evidence>
<dbReference type="Gene3D" id="3.90.1150.10">
    <property type="entry name" value="Aspartate Aminotransferase, domain 1"/>
    <property type="match status" value="1"/>
</dbReference>
<comment type="similarity">
    <text evidence="2 8">Belongs to the class-V pyridoxal-phosphate-dependent aminotransferase family. Csd subfamily.</text>
</comment>
<evidence type="ECO:0000256" key="3">
    <source>
        <dbReference type="ARBA" id="ARBA00012239"/>
    </source>
</evidence>
<dbReference type="NCBIfam" id="TIGR01979">
    <property type="entry name" value="sufS"/>
    <property type="match status" value="1"/>
</dbReference>
<keyword evidence="5 8" id="KW-0663">Pyridoxal phosphate</keyword>
<keyword evidence="11" id="KW-1185">Reference proteome</keyword>
<evidence type="ECO:0000256" key="1">
    <source>
        <dbReference type="ARBA" id="ARBA00001933"/>
    </source>
</evidence>
<protein>
    <recommendedName>
        <fullName evidence="3 8">Cysteine desulfurase</fullName>
        <ecNumber evidence="3 8">2.8.1.7</ecNumber>
    </recommendedName>
</protein>
<dbReference type="InterPro" id="IPR020578">
    <property type="entry name" value="Aminotrans_V_PyrdxlP_BS"/>
</dbReference>
<dbReference type="PANTHER" id="PTHR43586">
    <property type="entry name" value="CYSTEINE DESULFURASE"/>
    <property type="match status" value="1"/>
</dbReference>
<evidence type="ECO:0000313" key="10">
    <source>
        <dbReference type="EMBL" id="NVF11749.1"/>
    </source>
</evidence>